<accession>A0ABV6UB22</accession>
<proteinExistence type="predicted"/>
<protein>
    <recommendedName>
        <fullName evidence="3">Type II toxin-antitoxin system RelE/ParE family toxin</fullName>
    </recommendedName>
</protein>
<comment type="caution">
    <text evidence="1">The sequence shown here is derived from an EMBL/GenBank/DDBJ whole genome shotgun (WGS) entry which is preliminary data.</text>
</comment>
<keyword evidence="2" id="KW-1185">Reference proteome</keyword>
<dbReference type="EMBL" id="JBHMQT010000055">
    <property type="protein sequence ID" value="MFC0865391.1"/>
    <property type="molecule type" value="Genomic_DNA"/>
</dbReference>
<dbReference type="RefSeq" id="WP_394303418.1">
    <property type="nucleotide sequence ID" value="NZ_JBHMQT010000055.1"/>
</dbReference>
<gene>
    <name evidence="1" type="ORF">ACFHYQ_24155</name>
</gene>
<sequence length="92" mass="10426">MVEIAFDPQPHEAYNSLEKSATGAHLLDAIDEALDLLEADPGDSRVRRRSFKDGLWGIPLRDRTEDWLIIWECDTSEPDVIVIRYLGADPFA</sequence>
<organism evidence="1 2">
    <name type="scientific">Sphaerimonospora cavernae</name>
    <dbReference type="NCBI Taxonomy" id="1740611"/>
    <lineage>
        <taxon>Bacteria</taxon>
        <taxon>Bacillati</taxon>
        <taxon>Actinomycetota</taxon>
        <taxon>Actinomycetes</taxon>
        <taxon>Streptosporangiales</taxon>
        <taxon>Streptosporangiaceae</taxon>
        <taxon>Sphaerimonospora</taxon>
    </lineage>
</organism>
<dbReference type="Proteomes" id="UP001589870">
    <property type="component" value="Unassembled WGS sequence"/>
</dbReference>
<evidence type="ECO:0000313" key="2">
    <source>
        <dbReference type="Proteomes" id="UP001589870"/>
    </source>
</evidence>
<reference evidence="1 2" key="1">
    <citation type="submission" date="2024-09" db="EMBL/GenBank/DDBJ databases">
        <authorList>
            <person name="Sun Q."/>
            <person name="Mori K."/>
        </authorList>
    </citation>
    <scope>NUCLEOTIDE SEQUENCE [LARGE SCALE GENOMIC DNA]</scope>
    <source>
        <strain evidence="1 2">TBRC 1851</strain>
    </source>
</reference>
<name>A0ABV6UB22_9ACTN</name>
<evidence type="ECO:0000313" key="1">
    <source>
        <dbReference type="EMBL" id="MFC0865391.1"/>
    </source>
</evidence>
<evidence type="ECO:0008006" key="3">
    <source>
        <dbReference type="Google" id="ProtNLM"/>
    </source>
</evidence>